<dbReference type="Pfam" id="PF01638">
    <property type="entry name" value="HxlR"/>
    <property type="match status" value="1"/>
</dbReference>
<evidence type="ECO:0000259" key="5">
    <source>
        <dbReference type="PROSITE" id="PS51118"/>
    </source>
</evidence>
<dbReference type="Proteomes" id="UP000185696">
    <property type="component" value="Unassembled WGS sequence"/>
</dbReference>
<dbReference type="GO" id="GO:0003677">
    <property type="term" value="F:DNA binding"/>
    <property type="evidence" value="ECO:0007669"/>
    <property type="project" value="UniProtKB-KW"/>
</dbReference>
<keyword evidence="3" id="KW-0804">Transcription</keyword>
<reference evidence="6 7" key="1">
    <citation type="submission" date="2016-12" db="EMBL/GenBank/DDBJ databases">
        <title>The draft genome sequence of Actinophytocola xinjiangensis.</title>
        <authorList>
            <person name="Wang W."/>
            <person name="Yuan L."/>
        </authorList>
    </citation>
    <scope>NUCLEOTIDE SEQUENCE [LARGE SCALE GENOMIC DNA]</scope>
    <source>
        <strain evidence="6 7">CGMCC 4.4663</strain>
    </source>
</reference>
<organism evidence="6 7">
    <name type="scientific">Actinophytocola xinjiangensis</name>
    <dbReference type="NCBI Taxonomy" id="485602"/>
    <lineage>
        <taxon>Bacteria</taxon>
        <taxon>Bacillati</taxon>
        <taxon>Actinomycetota</taxon>
        <taxon>Actinomycetes</taxon>
        <taxon>Pseudonocardiales</taxon>
        <taxon>Pseudonocardiaceae</taxon>
    </lineage>
</organism>
<feature type="domain" description="HTH hxlR-type" evidence="5">
    <location>
        <begin position="7"/>
        <end position="112"/>
    </location>
</feature>
<protein>
    <recommendedName>
        <fullName evidence="5">HTH hxlR-type domain-containing protein</fullName>
    </recommendedName>
</protein>
<feature type="compositionally biased region" description="Basic and acidic residues" evidence="4">
    <location>
        <begin position="107"/>
        <end position="125"/>
    </location>
</feature>
<dbReference type="Gene3D" id="1.10.10.10">
    <property type="entry name" value="Winged helix-like DNA-binding domain superfamily/Winged helix DNA-binding domain"/>
    <property type="match status" value="1"/>
</dbReference>
<dbReference type="AlphaFoldDB" id="A0A7Z1AVA7"/>
<keyword evidence="7" id="KW-1185">Reference proteome</keyword>
<dbReference type="EMBL" id="MSIF01000033">
    <property type="protein sequence ID" value="OLF05083.1"/>
    <property type="molecule type" value="Genomic_DNA"/>
</dbReference>
<evidence type="ECO:0000313" key="6">
    <source>
        <dbReference type="EMBL" id="OLF05083.1"/>
    </source>
</evidence>
<dbReference type="SUPFAM" id="SSF46785">
    <property type="entry name" value="Winged helix' DNA-binding domain"/>
    <property type="match status" value="1"/>
</dbReference>
<accession>A0A7Z1AVA7</accession>
<proteinExistence type="predicted"/>
<evidence type="ECO:0000256" key="1">
    <source>
        <dbReference type="ARBA" id="ARBA00023015"/>
    </source>
</evidence>
<comment type="caution">
    <text evidence="6">The sequence shown here is derived from an EMBL/GenBank/DDBJ whole genome shotgun (WGS) entry which is preliminary data.</text>
</comment>
<feature type="region of interest" description="Disordered" evidence="4">
    <location>
        <begin position="106"/>
        <end position="132"/>
    </location>
</feature>
<dbReference type="PANTHER" id="PTHR33204">
    <property type="entry name" value="TRANSCRIPTIONAL REGULATOR, MARR FAMILY"/>
    <property type="match status" value="1"/>
</dbReference>
<dbReference type="PROSITE" id="PS51118">
    <property type="entry name" value="HTH_HXLR"/>
    <property type="match status" value="1"/>
</dbReference>
<name>A0A7Z1AVA7_9PSEU</name>
<dbReference type="PANTHER" id="PTHR33204:SF39">
    <property type="entry name" value="TRANSCRIPTIONAL REGULATORY PROTEIN"/>
    <property type="match status" value="1"/>
</dbReference>
<keyword evidence="2" id="KW-0238">DNA-binding</keyword>
<evidence type="ECO:0000256" key="2">
    <source>
        <dbReference type="ARBA" id="ARBA00023125"/>
    </source>
</evidence>
<evidence type="ECO:0000256" key="3">
    <source>
        <dbReference type="ARBA" id="ARBA00023163"/>
    </source>
</evidence>
<gene>
    <name evidence="6" type="ORF">BLA60_37515</name>
</gene>
<dbReference type="InterPro" id="IPR036388">
    <property type="entry name" value="WH-like_DNA-bd_sf"/>
</dbReference>
<dbReference type="InterPro" id="IPR002577">
    <property type="entry name" value="HTH_HxlR"/>
</dbReference>
<dbReference type="InterPro" id="IPR036390">
    <property type="entry name" value="WH_DNA-bd_sf"/>
</dbReference>
<evidence type="ECO:0000313" key="7">
    <source>
        <dbReference type="Proteomes" id="UP000185696"/>
    </source>
</evidence>
<sequence>MPHQPLCVTEDSRQHTRDLLRRVGDTWSLVVVSQLVDGPRRFTELMRALPDISHRMLAKTLRTLNRDGLVSRTSYPEVPPRVEYDLTPLGHTLLIPLNTLTTWAETHSSEMEDNRTRFDQAQENKHKPHGPL</sequence>
<evidence type="ECO:0000256" key="4">
    <source>
        <dbReference type="SAM" id="MobiDB-lite"/>
    </source>
</evidence>
<keyword evidence="1" id="KW-0805">Transcription regulation</keyword>